<dbReference type="Proteomes" id="UP000694397">
    <property type="component" value="Chromosome 11"/>
</dbReference>
<dbReference type="Ensembl" id="ENSSFOT00015038214.2">
    <property type="protein sequence ID" value="ENSSFOP00015037796.2"/>
    <property type="gene ID" value="ENSSFOG00015024060.2"/>
</dbReference>
<dbReference type="GO" id="GO:0007129">
    <property type="term" value="P:homologous chromosome pairing at meiosis"/>
    <property type="evidence" value="ECO:0007669"/>
    <property type="project" value="TreeGrafter"/>
</dbReference>
<dbReference type="GeneTree" id="ENSGT00390000012336"/>
<proteinExistence type="predicted"/>
<reference evidence="1 2" key="1">
    <citation type="submission" date="2019-04" db="EMBL/GenBank/DDBJ databases">
        <authorList>
            <consortium name="Wellcome Sanger Institute Data Sharing"/>
        </authorList>
    </citation>
    <scope>NUCLEOTIDE SEQUENCE [LARGE SCALE GENOMIC DNA]</scope>
</reference>
<dbReference type="Pfam" id="PF15101">
    <property type="entry name" value="TERB2"/>
    <property type="match status" value="1"/>
</dbReference>
<reference evidence="1" key="2">
    <citation type="submission" date="2025-08" db="UniProtKB">
        <authorList>
            <consortium name="Ensembl"/>
        </authorList>
    </citation>
    <scope>IDENTIFICATION</scope>
</reference>
<evidence type="ECO:0000313" key="2">
    <source>
        <dbReference type="Proteomes" id="UP000694397"/>
    </source>
</evidence>
<protein>
    <submittedName>
        <fullName evidence="1">Telomere repeat binding bouquet formation protein 2</fullName>
    </submittedName>
</protein>
<gene>
    <name evidence="1" type="primary">TERB2</name>
</gene>
<dbReference type="GO" id="GO:0005637">
    <property type="term" value="C:nuclear inner membrane"/>
    <property type="evidence" value="ECO:0007669"/>
    <property type="project" value="TreeGrafter"/>
</dbReference>
<dbReference type="PANTHER" id="PTHR35345">
    <property type="entry name" value="TELOMERE REPEATS-BINDING BOUQUET FORMATION PROTEIN 2"/>
    <property type="match status" value="1"/>
</dbReference>
<sequence>MFRGKSAWFSKSVNEDLRRLWVSEGGETASCTTADYLFSQDASCPDTRRIYESADYSEGKVSVFHSSYVSACGRGQNGASVAIGHYVLPPACVQQEVKAALGSFVWEQEEQHKAVQALILPFVDCEDSTVCMLRGHMACFVTSPVGYVSADELRKYSGELHDFLPGHLGFSVTKITLFPPIFKSSF</sequence>
<dbReference type="PANTHER" id="PTHR35345:SF1">
    <property type="entry name" value="TELOMERE REPEATS-BINDING BOUQUET FORMATION PROTEIN 2"/>
    <property type="match status" value="1"/>
</dbReference>
<dbReference type="AlphaFoldDB" id="A0A8C9VAB9"/>
<accession>A0A8C9VAB9</accession>
<evidence type="ECO:0000313" key="1">
    <source>
        <dbReference type="Ensembl" id="ENSSFOP00015037796.2"/>
    </source>
</evidence>
<reference evidence="1" key="3">
    <citation type="submission" date="2025-09" db="UniProtKB">
        <authorList>
            <consortium name="Ensembl"/>
        </authorList>
    </citation>
    <scope>IDENTIFICATION</scope>
</reference>
<dbReference type="InterPro" id="IPR028065">
    <property type="entry name" value="TERB2"/>
</dbReference>
<name>A0A8C9VAB9_SCLFO</name>
<keyword evidence="2" id="KW-1185">Reference proteome</keyword>
<dbReference type="GO" id="GO:0070197">
    <property type="term" value="P:meiotic attachment of telomere to nuclear envelope"/>
    <property type="evidence" value="ECO:0007669"/>
    <property type="project" value="TreeGrafter"/>
</dbReference>
<organism evidence="1 2">
    <name type="scientific">Scleropages formosus</name>
    <name type="common">Asian bonytongue</name>
    <name type="synonym">Osteoglossum formosum</name>
    <dbReference type="NCBI Taxonomy" id="113540"/>
    <lineage>
        <taxon>Eukaryota</taxon>
        <taxon>Metazoa</taxon>
        <taxon>Chordata</taxon>
        <taxon>Craniata</taxon>
        <taxon>Vertebrata</taxon>
        <taxon>Euteleostomi</taxon>
        <taxon>Actinopterygii</taxon>
        <taxon>Neopterygii</taxon>
        <taxon>Teleostei</taxon>
        <taxon>Osteoglossocephala</taxon>
        <taxon>Osteoglossomorpha</taxon>
        <taxon>Osteoglossiformes</taxon>
        <taxon>Osteoglossidae</taxon>
        <taxon>Scleropages</taxon>
    </lineage>
</organism>
<dbReference type="OrthoDB" id="5278943at2759"/>